<keyword evidence="2" id="KW-1185">Reference proteome</keyword>
<reference evidence="1" key="1">
    <citation type="submission" date="2021-05" db="EMBL/GenBank/DDBJ databases">
        <authorList>
            <person name="Scholz U."/>
            <person name="Mascher M."/>
            <person name="Fiebig A."/>
        </authorList>
    </citation>
    <scope>NUCLEOTIDE SEQUENCE [LARGE SCALE GENOMIC DNA]</scope>
</reference>
<proteinExistence type="predicted"/>
<protein>
    <submittedName>
        <fullName evidence="1">Uncharacterized protein</fullName>
    </submittedName>
</protein>
<evidence type="ECO:0000313" key="1">
    <source>
        <dbReference type="EnsemblPlants" id="AVESA.00010b.r2.7CG0712000.1.CDS"/>
    </source>
</evidence>
<dbReference type="Proteomes" id="UP001732700">
    <property type="component" value="Chromosome 7C"/>
</dbReference>
<sequence length="416" mass="46102">MFRGNLSVSKGQADPVSRPKRRPAAAGARRKGTTTSGETRKGLTRRISPLRPAPRPIIRPPAPSISPPLRHPSTTFILLQSNPLRILMKFGKDFRNHLEGTLPDWKDKYLAYKALKKLIKTLPPDAYHPPLPPPPPPPPPAGDGAAAGAGLGYGDVALGNWFARILDVELNKLNDFYMEREEWYVIRLQVLKERIERVKAKKNDAFTSKVKFTEEMLEIRRDFVLIHGEMILLQTYSSLNFAGLVKILKKYDKRTGGVLSLPFTQRARHQPFFTTEPLTRLVRECEANLELLFPVEEEVLEAGSSSKLQPRNSVGSHDPASSCDTETSKVYQSTLAAMKAIEGLKKASSTYNALSLARFFHGEDGEACSGAITSESSLSLTDSQVEDADKDGKEVQSKDQSVAQTDHNDEADRRGG</sequence>
<evidence type="ECO:0000313" key="2">
    <source>
        <dbReference type="Proteomes" id="UP001732700"/>
    </source>
</evidence>
<organism evidence="1 2">
    <name type="scientific">Avena sativa</name>
    <name type="common">Oat</name>
    <dbReference type="NCBI Taxonomy" id="4498"/>
    <lineage>
        <taxon>Eukaryota</taxon>
        <taxon>Viridiplantae</taxon>
        <taxon>Streptophyta</taxon>
        <taxon>Embryophyta</taxon>
        <taxon>Tracheophyta</taxon>
        <taxon>Spermatophyta</taxon>
        <taxon>Magnoliopsida</taxon>
        <taxon>Liliopsida</taxon>
        <taxon>Poales</taxon>
        <taxon>Poaceae</taxon>
        <taxon>BOP clade</taxon>
        <taxon>Pooideae</taxon>
        <taxon>Poodae</taxon>
        <taxon>Poeae</taxon>
        <taxon>Poeae Chloroplast Group 1 (Aveneae type)</taxon>
        <taxon>Aveninae</taxon>
        <taxon>Avena</taxon>
    </lineage>
</organism>
<accession>A0ACD6A2P2</accession>
<reference evidence="1" key="2">
    <citation type="submission" date="2025-09" db="UniProtKB">
        <authorList>
            <consortium name="EnsemblPlants"/>
        </authorList>
    </citation>
    <scope>IDENTIFICATION</scope>
</reference>
<name>A0ACD6A2P2_AVESA</name>
<dbReference type="EnsemblPlants" id="AVESA.00010b.r2.7CG0712000.1">
    <property type="protein sequence ID" value="AVESA.00010b.r2.7CG0712000.1.CDS"/>
    <property type="gene ID" value="AVESA.00010b.r2.7CG0712000"/>
</dbReference>